<dbReference type="Pfam" id="PF02357">
    <property type="entry name" value="NusG"/>
    <property type="match status" value="1"/>
</dbReference>
<dbReference type="HAMAP" id="MF_00948">
    <property type="entry name" value="NusG"/>
    <property type="match status" value="1"/>
</dbReference>
<dbReference type="GO" id="GO:0006353">
    <property type="term" value="P:DNA-templated transcription termination"/>
    <property type="evidence" value="ECO:0007669"/>
    <property type="project" value="UniProtKB-UniRule"/>
</dbReference>
<evidence type="ECO:0000313" key="10">
    <source>
        <dbReference type="Proteomes" id="UP000886758"/>
    </source>
</evidence>
<dbReference type="CDD" id="cd06091">
    <property type="entry name" value="KOW_NusG"/>
    <property type="match status" value="1"/>
</dbReference>
<proteinExistence type="inferred from homology"/>
<reference evidence="9" key="1">
    <citation type="submission" date="2020-10" db="EMBL/GenBank/DDBJ databases">
        <authorList>
            <person name="Gilroy R."/>
        </authorList>
    </citation>
    <scope>NUCLEOTIDE SEQUENCE</scope>
    <source>
        <strain evidence="9">ChiW17-6978</strain>
    </source>
</reference>
<dbReference type="InterPro" id="IPR036735">
    <property type="entry name" value="NGN_dom_sf"/>
</dbReference>
<evidence type="ECO:0000256" key="2">
    <source>
        <dbReference type="ARBA" id="ARBA00022814"/>
    </source>
</evidence>
<dbReference type="CDD" id="cd09891">
    <property type="entry name" value="NGN_Bact_1"/>
    <property type="match status" value="1"/>
</dbReference>
<evidence type="ECO:0000256" key="3">
    <source>
        <dbReference type="ARBA" id="ARBA00023015"/>
    </source>
</evidence>
<dbReference type="NCBIfam" id="TIGR00922">
    <property type="entry name" value="nusG"/>
    <property type="match status" value="1"/>
</dbReference>
<keyword evidence="3 5" id="KW-0805">Transcription regulation</keyword>
<keyword evidence="1 5" id="KW-0806">Transcription termination</keyword>
<comment type="similarity">
    <text evidence="5 7">Belongs to the NusG family.</text>
</comment>
<evidence type="ECO:0000256" key="5">
    <source>
        <dbReference type="HAMAP-Rule" id="MF_00948"/>
    </source>
</evidence>
<organism evidence="9 10">
    <name type="scientific">Candidatus Pelethenecus faecipullorum</name>
    <dbReference type="NCBI Taxonomy" id="2840900"/>
    <lineage>
        <taxon>Bacteria</taxon>
        <taxon>Bacillati</taxon>
        <taxon>Mycoplasmatota</taxon>
        <taxon>Mollicutes</taxon>
        <taxon>Candidatus Pelethenecus</taxon>
    </lineage>
</organism>
<dbReference type="Gene3D" id="2.30.30.30">
    <property type="match status" value="1"/>
</dbReference>
<reference evidence="9" key="2">
    <citation type="journal article" date="2021" name="PeerJ">
        <title>Extensive microbial diversity within the chicken gut microbiome revealed by metagenomics and culture.</title>
        <authorList>
            <person name="Gilroy R."/>
            <person name="Ravi A."/>
            <person name="Getino M."/>
            <person name="Pursley I."/>
            <person name="Horton D.L."/>
            <person name="Alikhan N.F."/>
            <person name="Baker D."/>
            <person name="Gharbi K."/>
            <person name="Hall N."/>
            <person name="Watson M."/>
            <person name="Adriaenssens E.M."/>
            <person name="Foster-Nyarko E."/>
            <person name="Jarju S."/>
            <person name="Secka A."/>
            <person name="Antonio M."/>
            <person name="Oren A."/>
            <person name="Chaudhuri R.R."/>
            <person name="La Ragione R."/>
            <person name="Hildebrand F."/>
            <person name="Pallen M.J."/>
        </authorList>
    </citation>
    <scope>NUCLEOTIDE SEQUENCE</scope>
    <source>
        <strain evidence="9">ChiW17-6978</strain>
    </source>
</reference>
<dbReference type="GO" id="GO:0005829">
    <property type="term" value="C:cytosol"/>
    <property type="evidence" value="ECO:0007669"/>
    <property type="project" value="TreeGrafter"/>
</dbReference>
<dbReference type="GO" id="GO:0032784">
    <property type="term" value="P:regulation of DNA-templated transcription elongation"/>
    <property type="evidence" value="ECO:0007669"/>
    <property type="project" value="InterPro"/>
</dbReference>
<dbReference type="PRINTS" id="PR00338">
    <property type="entry name" value="NUSGTNSCPFCT"/>
</dbReference>
<keyword evidence="4 5" id="KW-0804">Transcription</keyword>
<dbReference type="InterPro" id="IPR006645">
    <property type="entry name" value="NGN-like_dom"/>
</dbReference>
<dbReference type="EMBL" id="DVLF01000042">
    <property type="protein sequence ID" value="HIT49644.1"/>
    <property type="molecule type" value="Genomic_DNA"/>
</dbReference>
<sequence>MSRRWYIVGTYSGYENSVKQDLERRMETMNMTDKIYQVIVPEETTQVVDKKGKKKEKVTKMFPGYVFVEMEVDKEMDEKAWFMIRNTPKVTGFLGSSGGGTKPVPVPVDEMNRILISLGMVEKPSFELKVKDKIEVIEGPFSGRVFEIAAVNEETEEVTVLVELFGGRSTQMSFQFKQIKKI</sequence>
<dbReference type="GO" id="GO:0031564">
    <property type="term" value="P:transcription antitermination"/>
    <property type="evidence" value="ECO:0007669"/>
    <property type="project" value="UniProtKB-UniRule"/>
</dbReference>
<evidence type="ECO:0000256" key="4">
    <source>
        <dbReference type="ARBA" id="ARBA00023163"/>
    </source>
</evidence>
<keyword evidence="2 5" id="KW-0889">Transcription antitermination</keyword>
<evidence type="ECO:0000256" key="1">
    <source>
        <dbReference type="ARBA" id="ARBA00022472"/>
    </source>
</evidence>
<dbReference type="SUPFAM" id="SSF82679">
    <property type="entry name" value="N-utilization substance G protein NusG, N-terminal domain"/>
    <property type="match status" value="1"/>
</dbReference>
<dbReference type="Proteomes" id="UP000886758">
    <property type="component" value="Unassembled WGS sequence"/>
</dbReference>
<dbReference type="InterPro" id="IPR001062">
    <property type="entry name" value="Transcrpt_antiterm_NusG"/>
</dbReference>
<name>A0A9D1GPV7_9MOLU</name>
<dbReference type="PANTHER" id="PTHR30265">
    <property type="entry name" value="RHO-INTERACTING TRANSCRIPTION TERMINATION FACTOR NUSG"/>
    <property type="match status" value="1"/>
</dbReference>
<evidence type="ECO:0000259" key="8">
    <source>
        <dbReference type="SMART" id="SM00738"/>
    </source>
</evidence>
<dbReference type="InterPro" id="IPR008991">
    <property type="entry name" value="Translation_prot_SH3-like_sf"/>
</dbReference>
<accession>A0A9D1GPV7</accession>
<dbReference type="InterPro" id="IPR014722">
    <property type="entry name" value="Rib_uL2_dom2"/>
</dbReference>
<gene>
    <name evidence="5 9" type="primary">nusG</name>
    <name evidence="9" type="ORF">IAD46_01325</name>
</gene>
<evidence type="ECO:0000256" key="7">
    <source>
        <dbReference type="RuleBase" id="RU000538"/>
    </source>
</evidence>
<dbReference type="InterPro" id="IPR047050">
    <property type="entry name" value="NGN"/>
</dbReference>
<feature type="domain" description="NusG-like N-terminal" evidence="8">
    <location>
        <begin position="2"/>
        <end position="118"/>
    </location>
</feature>
<dbReference type="SUPFAM" id="SSF50104">
    <property type="entry name" value="Translation proteins SH3-like domain"/>
    <property type="match status" value="1"/>
</dbReference>
<comment type="function">
    <text evidence="5 7">Participates in transcription elongation, termination and antitermination.</text>
</comment>
<dbReference type="PANTHER" id="PTHR30265:SF2">
    <property type="entry name" value="TRANSCRIPTION TERMINATION_ANTITERMINATION PROTEIN NUSG"/>
    <property type="match status" value="1"/>
</dbReference>
<evidence type="ECO:0000256" key="6">
    <source>
        <dbReference type="NCBIfam" id="TIGR00922"/>
    </source>
</evidence>
<dbReference type="AlphaFoldDB" id="A0A9D1GPV7"/>
<evidence type="ECO:0000313" key="9">
    <source>
        <dbReference type="EMBL" id="HIT49644.1"/>
    </source>
</evidence>
<dbReference type="Gene3D" id="3.30.70.940">
    <property type="entry name" value="NusG, N-terminal domain"/>
    <property type="match status" value="1"/>
</dbReference>
<comment type="caution">
    <text evidence="9">The sequence shown here is derived from an EMBL/GenBank/DDBJ whole genome shotgun (WGS) entry which is preliminary data.</text>
</comment>
<dbReference type="SMART" id="SM00738">
    <property type="entry name" value="NGN"/>
    <property type="match status" value="1"/>
</dbReference>
<dbReference type="InterPro" id="IPR043425">
    <property type="entry name" value="NusG-like"/>
</dbReference>
<dbReference type="GO" id="GO:0006354">
    <property type="term" value="P:DNA-templated transcription elongation"/>
    <property type="evidence" value="ECO:0007669"/>
    <property type="project" value="UniProtKB-UniRule"/>
</dbReference>
<protein>
    <recommendedName>
        <fullName evidence="5 6">Transcription termination/antitermination protein NusG</fullName>
    </recommendedName>
</protein>